<dbReference type="EMBL" id="JARGDH010000001">
    <property type="protein sequence ID" value="KAL0279078.1"/>
    <property type="molecule type" value="Genomic_DNA"/>
</dbReference>
<dbReference type="GO" id="GO:0003735">
    <property type="term" value="F:structural constituent of ribosome"/>
    <property type="evidence" value="ECO:0007669"/>
    <property type="project" value="InterPro"/>
</dbReference>
<dbReference type="HAMAP" id="MF_00385">
    <property type="entry name" value="Ribosomal_bS16"/>
    <property type="match status" value="1"/>
</dbReference>
<dbReference type="InterPro" id="IPR023803">
    <property type="entry name" value="Ribosomal_bS16_dom_sf"/>
</dbReference>
<keyword evidence="3" id="KW-0689">Ribosomal protein</keyword>
<dbReference type="GO" id="GO:0005763">
    <property type="term" value="C:mitochondrial small ribosomal subunit"/>
    <property type="evidence" value="ECO:0007669"/>
    <property type="project" value="TreeGrafter"/>
</dbReference>
<dbReference type="PANTHER" id="PTHR12919">
    <property type="entry name" value="30S RIBOSOMAL PROTEIN S16"/>
    <property type="match status" value="1"/>
</dbReference>
<comment type="caution">
    <text evidence="8">The sequence shown here is derived from an EMBL/GenBank/DDBJ whole genome shotgun (WGS) entry which is preliminary data.</text>
</comment>
<dbReference type="Pfam" id="PF00886">
    <property type="entry name" value="Ribosomal_S16"/>
    <property type="match status" value="1"/>
</dbReference>
<keyword evidence="4" id="KW-0496">Mitochondrion</keyword>
<gene>
    <name evidence="8" type="ORF">PYX00_000709</name>
</gene>
<reference evidence="8" key="1">
    <citation type="journal article" date="2024" name="Gigascience">
        <title>Chromosome-level genome of the poultry shaft louse Menopon gallinae provides insight into the host-switching and adaptive evolution of parasitic lice.</title>
        <authorList>
            <person name="Xu Y."/>
            <person name="Ma L."/>
            <person name="Liu S."/>
            <person name="Liang Y."/>
            <person name="Liu Q."/>
            <person name="He Z."/>
            <person name="Tian L."/>
            <person name="Duan Y."/>
            <person name="Cai W."/>
            <person name="Li H."/>
            <person name="Song F."/>
        </authorList>
    </citation>
    <scope>NUCLEOTIDE SEQUENCE</scope>
    <source>
        <strain evidence="8">Cailab_2023a</strain>
    </source>
</reference>
<dbReference type="GO" id="GO:0032543">
    <property type="term" value="P:mitochondrial translation"/>
    <property type="evidence" value="ECO:0007669"/>
    <property type="project" value="TreeGrafter"/>
</dbReference>
<evidence type="ECO:0000256" key="4">
    <source>
        <dbReference type="ARBA" id="ARBA00023128"/>
    </source>
</evidence>
<evidence type="ECO:0000256" key="7">
    <source>
        <dbReference type="ARBA" id="ARBA00035438"/>
    </source>
</evidence>
<dbReference type="AlphaFoldDB" id="A0AAW2IBL0"/>
<dbReference type="SUPFAM" id="SSF54565">
    <property type="entry name" value="Ribosomal protein S16"/>
    <property type="match status" value="1"/>
</dbReference>
<dbReference type="FunFam" id="3.30.1320.10:FF:000004">
    <property type="entry name" value="28S ribosomal protein S16, mitochondrial"/>
    <property type="match status" value="1"/>
</dbReference>
<evidence type="ECO:0000256" key="2">
    <source>
        <dbReference type="ARBA" id="ARBA00006668"/>
    </source>
</evidence>
<sequence>MEAVLKLVFPSSSGCGVYQKDTLKIIRFIRQGCANRPFFHISVQEANEPVHGQVIEQVGHFDPFPNQYNEKLAGLNFERIQHWLDQGAILSTNVKRLLGLAGYHPIHPSSFRAAWIQRQLILSNLKELEELKAKKDAESSQSSNES</sequence>
<dbReference type="GO" id="GO:0005743">
    <property type="term" value="C:mitochondrial inner membrane"/>
    <property type="evidence" value="ECO:0007669"/>
    <property type="project" value="UniProtKB-ARBA"/>
</dbReference>
<name>A0AAW2IBL0_9NEOP</name>
<evidence type="ECO:0000313" key="8">
    <source>
        <dbReference type="EMBL" id="KAL0279078.1"/>
    </source>
</evidence>
<organism evidence="8">
    <name type="scientific">Menopon gallinae</name>
    <name type="common">poultry shaft louse</name>
    <dbReference type="NCBI Taxonomy" id="328185"/>
    <lineage>
        <taxon>Eukaryota</taxon>
        <taxon>Metazoa</taxon>
        <taxon>Ecdysozoa</taxon>
        <taxon>Arthropoda</taxon>
        <taxon>Hexapoda</taxon>
        <taxon>Insecta</taxon>
        <taxon>Pterygota</taxon>
        <taxon>Neoptera</taxon>
        <taxon>Paraneoptera</taxon>
        <taxon>Psocodea</taxon>
        <taxon>Troctomorpha</taxon>
        <taxon>Phthiraptera</taxon>
        <taxon>Amblycera</taxon>
        <taxon>Menoponidae</taxon>
        <taxon>Menopon</taxon>
    </lineage>
</organism>
<accession>A0AAW2IBL0</accession>
<dbReference type="NCBIfam" id="TIGR00002">
    <property type="entry name" value="S16"/>
    <property type="match status" value="1"/>
</dbReference>
<evidence type="ECO:0000256" key="1">
    <source>
        <dbReference type="ARBA" id="ARBA00004173"/>
    </source>
</evidence>
<comment type="subcellular location">
    <subcellularLocation>
        <location evidence="1">Mitochondrion</location>
    </subcellularLocation>
</comment>
<dbReference type="Gene3D" id="3.30.1320.10">
    <property type="match status" value="1"/>
</dbReference>
<protein>
    <recommendedName>
        <fullName evidence="6">Small ribosomal subunit protein bS16m</fullName>
    </recommendedName>
    <alternativeName>
        <fullName evidence="7">28S ribosomal protein S16, mitochondrial</fullName>
    </alternativeName>
</protein>
<evidence type="ECO:0000256" key="3">
    <source>
        <dbReference type="ARBA" id="ARBA00022980"/>
    </source>
</evidence>
<evidence type="ECO:0000256" key="5">
    <source>
        <dbReference type="ARBA" id="ARBA00023274"/>
    </source>
</evidence>
<keyword evidence="5" id="KW-0687">Ribonucleoprotein</keyword>
<proteinExistence type="inferred from homology"/>
<dbReference type="PANTHER" id="PTHR12919:SF20">
    <property type="entry name" value="SMALL RIBOSOMAL SUBUNIT PROTEIN BS16M"/>
    <property type="match status" value="1"/>
</dbReference>
<evidence type="ECO:0000256" key="6">
    <source>
        <dbReference type="ARBA" id="ARBA00035263"/>
    </source>
</evidence>
<dbReference type="InterPro" id="IPR000307">
    <property type="entry name" value="Ribosomal_bS16"/>
</dbReference>
<comment type="similarity">
    <text evidence="2">Belongs to the bacterial ribosomal protein bS16 family.</text>
</comment>